<accession>A0AA41YD13</accession>
<dbReference type="SUPFAM" id="SSF46785">
    <property type="entry name" value="Winged helix' DNA-binding domain"/>
    <property type="match status" value="1"/>
</dbReference>
<proteinExistence type="inferred from homology"/>
<dbReference type="InterPro" id="IPR043129">
    <property type="entry name" value="ATPase_NBD"/>
</dbReference>
<dbReference type="InterPro" id="IPR011991">
    <property type="entry name" value="ArsR-like_HTH"/>
</dbReference>
<dbReference type="PANTHER" id="PTHR18964:SF149">
    <property type="entry name" value="BIFUNCTIONAL UDP-N-ACETYLGLUCOSAMINE 2-EPIMERASE_N-ACETYLMANNOSAMINE KINASE"/>
    <property type="match status" value="1"/>
</dbReference>
<name>A0AA41YD13_9BACT</name>
<dbReference type="Pfam" id="PF00480">
    <property type="entry name" value="ROK"/>
    <property type="match status" value="1"/>
</dbReference>
<organism evidence="2 3">
    <name type="scientific">Gaoshiqia sediminis</name>
    <dbReference type="NCBI Taxonomy" id="2986998"/>
    <lineage>
        <taxon>Bacteria</taxon>
        <taxon>Pseudomonadati</taxon>
        <taxon>Bacteroidota</taxon>
        <taxon>Bacteroidia</taxon>
        <taxon>Marinilabiliales</taxon>
        <taxon>Prolixibacteraceae</taxon>
        <taxon>Gaoshiqia</taxon>
    </lineage>
</organism>
<evidence type="ECO:0000313" key="2">
    <source>
        <dbReference type="EMBL" id="MCW0484285.1"/>
    </source>
</evidence>
<dbReference type="Proteomes" id="UP001163821">
    <property type="component" value="Unassembled WGS sequence"/>
</dbReference>
<dbReference type="CDD" id="cd00090">
    <property type="entry name" value="HTH_ARSR"/>
    <property type="match status" value="1"/>
</dbReference>
<evidence type="ECO:0000256" key="1">
    <source>
        <dbReference type="ARBA" id="ARBA00006479"/>
    </source>
</evidence>
<dbReference type="InterPro" id="IPR036388">
    <property type="entry name" value="WH-like_DNA-bd_sf"/>
</dbReference>
<gene>
    <name evidence="2" type="ORF">N2K84_16210</name>
</gene>
<comment type="similarity">
    <text evidence="1">Belongs to the ROK (NagC/XylR) family.</text>
</comment>
<reference evidence="2" key="1">
    <citation type="submission" date="2022-10" db="EMBL/GenBank/DDBJ databases">
        <title>Gaoshiqiia sediminis gen. nov., sp. nov., isolated from coastal sediment.</title>
        <authorList>
            <person name="Yu W.X."/>
            <person name="Mu D.S."/>
            <person name="Du J.Z."/>
            <person name="Liang Y.Q."/>
        </authorList>
    </citation>
    <scope>NUCLEOTIDE SEQUENCE</scope>
    <source>
        <strain evidence="2">A06</strain>
    </source>
</reference>
<dbReference type="PANTHER" id="PTHR18964">
    <property type="entry name" value="ROK (REPRESSOR, ORF, KINASE) FAMILY"/>
    <property type="match status" value="1"/>
</dbReference>
<sequence length="410" mass="45318">MILHKKEETQKMAISELKRYKLRMQIIRLLYKRKLQSASELSKKINVSLPTVRSILEDLIAKKVAVALGSGNSQGGRKPIIYSLAADAFFILAVELGQYRGKAVIFNTMNEEVSPVRGFDTSIDDPLLEEKLEKIVDQLLTETGLPDIKITAVGISMPGLVDSENGINRTIKRTEDRNIAARLTKRFGIRTYIENDARMQGLGELIFGKARNTNNTLVINWNWGLGLGMVLNGDIYSGATGCAGELSHIRIMENGKLCECGKRGCLQTIAGAQHLLDMAREEIARGTISQLTSQFGERPQELTPVDIINCAKKGDELSISLLTTLSTNLAWGISILIQLYNPELIVLNGPLTQAGQFILIPVRQALNKYCLESTSESVRIEISDMGEHSGLKGVAVMVFKKIFRDKSIEV</sequence>
<dbReference type="InterPro" id="IPR000600">
    <property type="entry name" value="ROK"/>
</dbReference>
<dbReference type="GO" id="GO:0006355">
    <property type="term" value="P:regulation of DNA-templated transcription"/>
    <property type="evidence" value="ECO:0007669"/>
    <property type="project" value="UniProtKB-ARBA"/>
</dbReference>
<dbReference type="EMBL" id="JAPAAF010000033">
    <property type="protein sequence ID" value="MCW0484285.1"/>
    <property type="molecule type" value="Genomic_DNA"/>
</dbReference>
<dbReference type="Gene3D" id="3.30.420.40">
    <property type="match status" value="2"/>
</dbReference>
<protein>
    <submittedName>
        <fullName evidence="2">ROK family transcriptional regulator</fullName>
    </submittedName>
</protein>
<evidence type="ECO:0000313" key="3">
    <source>
        <dbReference type="Proteomes" id="UP001163821"/>
    </source>
</evidence>
<dbReference type="InterPro" id="IPR036390">
    <property type="entry name" value="WH_DNA-bd_sf"/>
</dbReference>
<dbReference type="Gene3D" id="1.10.10.10">
    <property type="entry name" value="Winged helix-like DNA-binding domain superfamily/Winged helix DNA-binding domain"/>
    <property type="match status" value="1"/>
</dbReference>
<dbReference type="RefSeq" id="WP_282592878.1">
    <property type="nucleotide sequence ID" value="NZ_JAPAAF010000033.1"/>
</dbReference>
<keyword evidence="3" id="KW-1185">Reference proteome</keyword>
<comment type="caution">
    <text evidence="2">The sequence shown here is derived from an EMBL/GenBank/DDBJ whole genome shotgun (WGS) entry which is preliminary data.</text>
</comment>
<dbReference type="SUPFAM" id="SSF53067">
    <property type="entry name" value="Actin-like ATPase domain"/>
    <property type="match status" value="1"/>
</dbReference>
<dbReference type="AlphaFoldDB" id="A0AA41YD13"/>